<keyword evidence="9 10" id="KW-0009">Actin-binding</keyword>
<gene>
    <name evidence="14" type="primary">MYH10</name>
</gene>
<dbReference type="SUPFAM" id="SSF90257">
    <property type="entry name" value="Myosin rod fragments"/>
    <property type="match status" value="6"/>
</dbReference>
<dbReference type="FunFam" id="1.20.58.530:FF:000003">
    <property type="entry name" value="Myosin heavy chain 10"/>
    <property type="match status" value="1"/>
</dbReference>
<dbReference type="GO" id="GO:0000281">
    <property type="term" value="P:mitotic cytokinesis"/>
    <property type="evidence" value="ECO:0007669"/>
    <property type="project" value="TreeGrafter"/>
</dbReference>
<dbReference type="FunFam" id="1.20.5.4820:FF:000002">
    <property type="entry name" value="Myosin heavy chain 10"/>
    <property type="match status" value="1"/>
</dbReference>
<dbReference type="GO" id="GO:0005524">
    <property type="term" value="F:ATP binding"/>
    <property type="evidence" value="ECO:0007669"/>
    <property type="project" value="UniProtKB-KW"/>
</dbReference>
<dbReference type="InterPro" id="IPR004009">
    <property type="entry name" value="SH3_Myosin"/>
</dbReference>
<dbReference type="FunFam" id="1.20.5.340:FF:000009">
    <property type="entry name" value="myosin-11 isoform X2"/>
    <property type="match status" value="1"/>
</dbReference>
<dbReference type="Gene3D" id="1.20.5.340">
    <property type="match status" value="6"/>
</dbReference>
<dbReference type="Gene3D" id="3.40.850.10">
    <property type="entry name" value="Kinesin motor domain"/>
    <property type="match status" value="1"/>
</dbReference>
<evidence type="ECO:0000256" key="6">
    <source>
        <dbReference type="ARBA" id="ARBA00023054"/>
    </source>
</evidence>
<evidence type="ECO:0000256" key="5">
    <source>
        <dbReference type="ARBA" id="ARBA00022860"/>
    </source>
</evidence>
<proteinExistence type="inferred from homology"/>
<keyword evidence="6" id="KW-0175">Coiled coil</keyword>
<dbReference type="FunFam" id="1.10.10.820:FF:000002">
    <property type="entry name" value="Myosin heavy chain 10"/>
    <property type="match status" value="1"/>
</dbReference>
<dbReference type="GO" id="GO:0000146">
    <property type="term" value="F:microfilament motor activity"/>
    <property type="evidence" value="ECO:0007669"/>
    <property type="project" value="TreeGrafter"/>
</dbReference>
<evidence type="ECO:0000256" key="9">
    <source>
        <dbReference type="ARBA" id="ARBA00023203"/>
    </source>
</evidence>
<evidence type="ECO:0000256" key="4">
    <source>
        <dbReference type="ARBA" id="ARBA00022840"/>
    </source>
</evidence>
<dbReference type="PANTHER" id="PTHR45615:SF24">
    <property type="entry name" value="MYOSIN-10"/>
    <property type="match status" value="1"/>
</dbReference>
<dbReference type="Ensembl" id="ENSFALT00000039682.1">
    <property type="protein sequence ID" value="ENSFALP00000026450.1"/>
    <property type="gene ID" value="ENSFALG00000009225.2"/>
</dbReference>
<dbReference type="FunFam" id="1.20.120.720:FF:000002">
    <property type="entry name" value="Myosin heavy chain 10"/>
    <property type="match status" value="1"/>
</dbReference>
<sequence length="1972" mass="228296">MAQRSGQEDPERYLFVDRAVIYNPATQADWTAKKLVWIPSERHGFEAASIKEEKGDEVLVELAENGKKALVNKDDVQKMNPPKFSKVEDMAELTCLNEASVLHNLKDRYYSGLIYTYSGLFCVVINPYKNLPIYSENIIEMYRGKKRHEMPPHIYAISESAYRCMLQGKEQTLSESGAGKTENTKKVIQYLAHVASSHKGRKDHNIPGELERQLLQANPILESFGNAKTVKNDNSSRFGKFIRINFDVTGYIVGANIETYLLEKSRAVRQAKDERTFHIFYQLLAGAGEHLKSDLLLEGFNNYRFLSNGYIPIPGQQDKDNFQETMEAMHIMGFSHDEILSMLKVVSSVLQFGNISFKKERNTDQASMPENTVAQKLCHLLGMNVMEFTRAILTPRIKVGRDYVQKAQTKEQADFAVEALAKATYERLFRWLVHRINKALDRTKRQGASFIGILDIAGFEIFELNSFEQLCINYTNEKLQQLFNHTMFILEQEEYQREGIEWNFIDFGLDLQPCIDLIERPANPPGVLALLDEECWFPKATDKTFVEKLVQEQGTHSKFQKPRQLKDKADFCIIHYAGKVDYKADEWLMKNMDPLNDNVATLLHQSSDKFVAELWKDVDRIVGLDQVTGITETAFGSAYKTKKGMFRTVGQLYKESLTKLMATLRNTNPNFVRCIIPNHEKRAGKLDPHLVLDQLRCNGVLEGIRICRQGFPNRIVFQEFRQRYEILTPNAIPKGFMDGKQACERMIRALELDPNLYRIGQSKIFFRAGVLAHLEEERDLKITDIIIFFQAVCRGYLARKAFAKKQQQLSALKILQRNCAAYLKLRHWQWWRVFTKVKPLLQVTRQEEELQAKDEELMKVKEKQTKVEAELEEMERKHQQVLEEKNILAEQLQAETELFAEAEEMRARLAAKKQELEEILHDLESRVEEEEERNQILQNEKKKMQGHIQDLEEQLDEEEGARQKLQLEKVTAEAKIKKMEEEILLLEDQNSKFLKEKKLMEDRIAECSSQLAEEEEKAKNLAKLKNKQEMMITDLEERLKKEEKTRQELEKAKRKLDGETTDLQDQIAELQAQIEELKIQLAKKEEELQAAVARGDEEAVQKNNALKVIRELQAQIAELQEDLESEKASRNKAEKQKRDLSEELEALKTELEDTLDTTAAQQELRTKREQEVAELKKAIEEETKNHEAQIQEIRQRHATALEELSEQLEQAKRFKANLEKNKQGLESDNKELACEVKVLQQVKAESEHKRKKLDAQVQELTAKVSEGERLRVELAEKANKLQNELDNVSSLLEEAEKKGIKFAKDAASLESQLQDTQELLQEETRQKLNLSSRIRQLEEEKNNLQEQQEEEEEARKNLEKQMLALQAQLAEAKKKVDDDLGTIEGLEETKKKLLKDMESLSQRLEEKALAFDKLEKTKNRLQQELDDLMVDLDHQRQIVSNLEKKQKKFDQMLAEEKNISARYAEERDRAEAEAREKETKALSLARALEEALEAKEEFERQNKQLRADMEDLMSSKDDVGKNVHELEKSKRTLEQQVEEMRTQLEELEDELQATEDAKLRLEVNMQAMKAQFDRDLQARDEQNEEKKRMLVKQVRELEAELEDERKQRALAVAAKKKLEMDLKDLEGQIEAANKARDEAIKQLRKLQAQMKDYQRELEEARASRDEIFAQSKESEKKLKSLEAEILQLQEELAASERARRHAEQERDELADEIANSASGKSALLDEKRRLEARIAQLEEELEEEQSNMELLNERFRKTTLQVDTLNSELAGERSAAQKSENARQQLERQNKELKAKLQELEGSVKSKFKATISTLEAKIAQLEEQLEQEAKERAAANKLVRRTEKKLKEVFMQVEDERRHADQYKEQMEKANARMKQLKRQLEEAEEEATRANASRRKLQRELDDATEANEGLSREVSTLKNRLRRGGPITFSSSRSGRRQLHIEGASLELSDDDAESKGSDVNEAPAAPAE</sequence>
<evidence type="ECO:0000259" key="12">
    <source>
        <dbReference type="PROSITE" id="PS51456"/>
    </source>
</evidence>
<dbReference type="GO" id="GO:0005737">
    <property type="term" value="C:cytoplasm"/>
    <property type="evidence" value="ECO:0007669"/>
    <property type="project" value="UniProtKB-ARBA"/>
</dbReference>
<dbReference type="Pfam" id="PF00612">
    <property type="entry name" value="IQ"/>
    <property type="match status" value="1"/>
</dbReference>
<dbReference type="PROSITE" id="PS50096">
    <property type="entry name" value="IQ"/>
    <property type="match status" value="1"/>
</dbReference>
<dbReference type="GO" id="GO:0032982">
    <property type="term" value="C:myosin filament"/>
    <property type="evidence" value="ECO:0007669"/>
    <property type="project" value="TreeGrafter"/>
</dbReference>
<dbReference type="FunFam" id="3.40.850.10:FF:000101">
    <property type="entry name" value="Slow myosin heavy chain 2"/>
    <property type="match status" value="1"/>
</dbReference>
<evidence type="ECO:0000259" key="13">
    <source>
        <dbReference type="PROSITE" id="PS51844"/>
    </source>
</evidence>
<dbReference type="InterPro" id="IPR001609">
    <property type="entry name" value="Myosin_head_motor_dom-like"/>
</dbReference>
<evidence type="ECO:0000256" key="7">
    <source>
        <dbReference type="ARBA" id="ARBA00023123"/>
    </source>
</evidence>
<dbReference type="GO" id="GO:0005516">
    <property type="term" value="F:calmodulin binding"/>
    <property type="evidence" value="ECO:0007669"/>
    <property type="project" value="UniProtKB-KW"/>
</dbReference>
<keyword evidence="4" id="KW-0067">ATP-binding</keyword>
<dbReference type="InterPro" id="IPR002928">
    <property type="entry name" value="Myosin_tail"/>
</dbReference>
<protein>
    <submittedName>
        <fullName evidence="14">Myosin heavy chain 10</fullName>
    </submittedName>
</protein>
<dbReference type="Gene3D" id="6.10.250.2420">
    <property type="match status" value="1"/>
</dbReference>
<feature type="compositionally biased region" description="Basic and acidic residues" evidence="11">
    <location>
        <begin position="1125"/>
        <end position="1141"/>
    </location>
</feature>
<dbReference type="Gene3D" id="1.20.120.720">
    <property type="entry name" value="Myosin VI head, motor domain, U50 subdomain"/>
    <property type="match status" value="1"/>
</dbReference>
<comment type="similarity">
    <text evidence="1 10">Belongs to the TRAFAC class myosin-kinesin ATPase superfamily. Myosin family.</text>
</comment>
<dbReference type="FunFam" id="1.20.5.340:FF:000007">
    <property type="entry name" value="Myosin heavy chain, non-muscle"/>
    <property type="match status" value="1"/>
</dbReference>
<reference evidence="14 15" key="1">
    <citation type="journal article" date="2012" name="Nature">
        <title>The genomic landscape of species divergence in Ficedula flycatchers.</title>
        <authorList>
            <person name="Ellegren H."/>
            <person name="Smeds L."/>
            <person name="Burri R."/>
            <person name="Olason P.I."/>
            <person name="Backstrom N."/>
            <person name="Kawakami T."/>
            <person name="Kunstner A."/>
            <person name="Makinen H."/>
            <person name="Nadachowska-Brzyska K."/>
            <person name="Qvarnstrom A."/>
            <person name="Uebbing S."/>
            <person name="Wolf J.B."/>
        </authorList>
    </citation>
    <scope>NUCLEOTIDE SEQUENCE [LARGE SCALE GENOMIC DNA]</scope>
</reference>
<feature type="region of interest" description="Disordered" evidence="11">
    <location>
        <begin position="1122"/>
        <end position="1141"/>
    </location>
</feature>
<dbReference type="InterPro" id="IPR000048">
    <property type="entry name" value="IQ_motif_EF-hand-BS"/>
</dbReference>
<feature type="region of interest" description="Actin-binding" evidence="10">
    <location>
        <begin position="657"/>
        <end position="679"/>
    </location>
</feature>
<dbReference type="SMART" id="SM00015">
    <property type="entry name" value="IQ"/>
    <property type="match status" value="1"/>
</dbReference>
<evidence type="ECO:0000313" key="14">
    <source>
        <dbReference type="Ensembl" id="ENSFALP00000026450.1"/>
    </source>
</evidence>
<dbReference type="PANTHER" id="PTHR45615">
    <property type="entry name" value="MYOSIN HEAVY CHAIN, NON-MUSCLE"/>
    <property type="match status" value="1"/>
</dbReference>
<dbReference type="FunFam" id="4.10.270.10:FF:000001">
    <property type="entry name" value="Myosin heavy chain, non-muscle"/>
    <property type="match status" value="1"/>
</dbReference>
<keyword evidence="15" id="KW-1185">Reference proteome</keyword>
<dbReference type="InterPro" id="IPR027417">
    <property type="entry name" value="P-loop_NTPase"/>
</dbReference>
<dbReference type="CDD" id="cd14920">
    <property type="entry name" value="MYSc_Myh10"/>
    <property type="match status" value="1"/>
</dbReference>
<evidence type="ECO:0000256" key="11">
    <source>
        <dbReference type="SAM" id="MobiDB-lite"/>
    </source>
</evidence>
<dbReference type="Gene3D" id="1.20.5.4820">
    <property type="match status" value="1"/>
</dbReference>
<dbReference type="Pfam" id="PF01576">
    <property type="entry name" value="Myosin_tail_1"/>
    <property type="match status" value="1"/>
</dbReference>
<organism evidence="14 15">
    <name type="scientific">Ficedula albicollis</name>
    <name type="common">Collared flycatcher</name>
    <name type="synonym">Muscicapa albicollis</name>
    <dbReference type="NCBI Taxonomy" id="59894"/>
    <lineage>
        <taxon>Eukaryota</taxon>
        <taxon>Metazoa</taxon>
        <taxon>Chordata</taxon>
        <taxon>Craniata</taxon>
        <taxon>Vertebrata</taxon>
        <taxon>Euteleostomi</taxon>
        <taxon>Archelosauria</taxon>
        <taxon>Archosauria</taxon>
        <taxon>Dinosauria</taxon>
        <taxon>Saurischia</taxon>
        <taxon>Theropoda</taxon>
        <taxon>Coelurosauria</taxon>
        <taxon>Aves</taxon>
        <taxon>Neognathae</taxon>
        <taxon>Neoaves</taxon>
        <taxon>Telluraves</taxon>
        <taxon>Australaves</taxon>
        <taxon>Passeriformes</taxon>
        <taxon>Muscicapidae</taxon>
        <taxon>Ficedula</taxon>
    </lineage>
</organism>
<dbReference type="Pfam" id="PF00063">
    <property type="entry name" value="Myosin_head"/>
    <property type="match status" value="1"/>
</dbReference>
<evidence type="ECO:0000256" key="2">
    <source>
        <dbReference type="ARBA" id="ARBA00022481"/>
    </source>
</evidence>
<dbReference type="Gene3D" id="1.20.58.530">
    <property type="match status" value="1"/>
</dbReference>
<evidence type="ECO:0000256" key="8">
    <source>
        <dbReference type="ARBA" id="ARBA00023175"/>
    </source>
</evidence>
<keyword evidence="3" id="KW-0547">Nucleotide-binding</keyword>
<dbReference type="FunFam" id="3.30.70.1590:FF:000001">
    <property type="entry name" value="Myosin heavy chain"/>
    <property type="match status" value="1"/>
</dbReference>
<evidence type="ECO:0000256" key="1">
    <source>
        <dbReference type="ARBA" id="ARBA00008314"/>
    </source>
</evidence>
<dbReference type="GO" id="GO:0043531">
    <property type="term" value="F:ADP binding"/>
    <property type="evidence" value="ECO:0007669"/>
    <property type="project" value="UniProtKB-ARBA"/>
</dbReference>
<dbReference type="Gene3D" id="2.30.30.360">
    <property type="entry name" value="Myosin S1 fragment, N-terminal"/>
    <property type="match status" value="1"/>
</dbReference>
<dbReference type="PRINTS" id="PR00193">
    <property type="entry name" value="MYOSINHEAVY"/>
</dbReference>
<dbReference type="Gene3D" id="1.10.10.820">
    <property type="match status" value="1"/>
</dbReference>
<dbReference type="Proteomes" id="UP000016665">
    <property type="component" value="Chromosome 18"/>
</dbReference>
<comment type="caution">
    <text evidence="10">Lacks conserved residue(s) required for the propagation of feature annotation.</text>
</comment>
<dbReference type="SMART" id="SM00242">
    <property type="entry name" value="MYSc"/>
    <property type="match status" value="1"/>
</dbReference>
<keyword evidence="2" id="KW-0488">Methylation</keyword>
<keyword evidence="5" id="KW-0112">Calmodulin-binding</keyword>
<dbReference type="PROSITE" id="PS51844">
    <property type="entry name" value="SH3_LIKE"/>
    <property type="match status" value="1"/>
</dbReference>
<feature type="domain" description="Myosin N-terminal SH3-like" evidence="13">
    <location>
        <begin position="31"/>
        <end position="81"/>
    </location>
</feature>
<dbReference type="Pfam" id="PF02736">
    <property type="entry name" value="Myosin_N"/>
    <property type="match status" value="1"/>
</dbReference>
<dbReference type="GO" id="GO:0051015">
    <property type="term" value="F:actin filament binding"/>
    <property type="evidence" value="ECO:0007669"/>
    <property type="project" value="InterPro"/>
</dbReference>
<dbReference type="PROSITE" id="PS51456">
    <property type="entry name" value="MYOSIN_MOTOR"/>
    <property type="match status" value="1"/>
</dbReference>
<feature type="region of interest" description="Disordered" evidence="11">
    <location>
        <begin position="1870"/>
        <end position="1972"/>
    </location>
</feature>
<evidence type="ECO:0000313" key="15">
    <source>
        <dbReference type="Proteomes" id="UP000016665"/>
    </source>
</evidence>
<dbReference type="InterPro" id="IPR036961">
    <property type="entry name" value="Kinesin_motor_dom_sf"/>
</dbReference>
<keyword evidence="8" id="KW-0505">Motor protein</keyword>
<dbReference type="GO" id="GO:0031032">
    <property type="term" value="P:actomyosin structure organization"/>
    <property type="evidence" value="ECO:0007669"/>
    <property type="project" value="TreeGrafter"/>
</dbReference>
<dbReference type="GO" id="GO:0016460">
    <property type="term" value="C:myosin II complex"/>
    <property type="evidence" value="ECO:0007669"/>
    <property type="project" value="UniProtKB-ARBA"/>
</dbReference>
<dbReference type="GO" id="GO:0008360">
    <property type="term" value="P:regulation of cell shape"/>
    <property type="evidence" value="ECO:0007669"/>
    <property type="project" value="TreeGrafter"/>
</dbReference>
<dbReference type="GeneTree" id="ENSGT00940000155159"/>
<dbReference type="FunFam" id="1.20.5.340:FF:000008">
    <property type="entry name" value="Myosin heavy chain 11"/>
    <property type="match status" value="1"/>
</dbReference>
<dbReference type="GO" id="GO:0097435">
    <property type="term" value="P:supramolecular fiber organization"/>
    <property type="evidence" value="ECO:0007669"/>
    <property type="project" value="UniProtKB-ARBA"/>
</dbReference>
<dbReference type="SUPFAM" id="SSF52540">
    <property type="entry name" value="P-loop containing nucleoside triphosphate hydrolases"/>
    <property type="match status" value="1"/>
</dbReference>
<evidence type="ECO:0000256" key="10">
    <source>
        <dbReference type="PROSITE-ProRule" id="PRU00782"/>
    </source>
</evidence>
<accession>A0A803VUP4</accession>
<dbReference type="FunFam" id="1.20.5.340:FF:000017">
    <property type="entry name" value="myosin-10 isoform X2"/>
    <property type="match status" value="1"/>
</dbReference>
<name>A0A803VUP4_FICAL</name>
<reference evidence="14" key="3">
    <citation type="submission" date="2025-09" db="UniProtKB">
        <authorList>
            <consortium name="Ensembl"/>
        </authorList>
    </citation>
    <scope>IDENTIFICATION</scope>
</reference>
<dbReference type="InterPro" id="IPR008989">
    <property type="entry name" value="Myosin_S1_N"/>
</dbReference>
<reference evidence="14" key="2">
    <citation type="submission" date="2025-08" db="UniProtKB">
        <authorList>
            <consortium name="Ensembl"/>
        </authorList>
    </citation>
    <scope>IDENTIFICATION</scope>
</reference>
<feature type="domain" description="Myosin motor" evidence="12">
    <location>
        <begin position="85"/>
        <end position="779"/>
    </location>
</feature>
<keyword evidence="7 10" id="KW-0518">Myosin</keyword>
<dbReference type="SUPFAM" id="SSF50084">
    <property type="entry name" value="Myosin S1 fragment, N-terminal domain"/>
    <property type="match status" value="1"/>
</dbReference>
<dbReference type="FunFam" id="2.30.30.360:FF:000001">
    <property type="entry name" value="Myosin heavy chain"/>
    <property type="match status" value="1"/>
</dbReference>
<evidence type="ECO:0000256" key="3">
    <source>
        <dbReference type="ARBA" id="ARBA00022741"/>
    </source>
</evidence>